<reference evidence="2 3" key="1">
    <citation type="journal article" date="2020" name="Microorganisms">
        <title>Osmotic Adaptation and Compatible Solute Biosynthesis of Phototrophic Bacteria as Revealed from Genome Analyses.</title>
        <authorList>
            <person name="Imhoff J.F."/>
            <person name="Rahn T."/>
            <person name="Kunzel S."/>
            <person name="Keller A."/>
            <person name="Neulinger S.C."/>
        </authorList>
    </citation>
    <scope>NUCLEOTIDE SEQUENCE [LARGE SCALE GENOMIC DNA]</scope>
    <source>
        <strain evidence="2 3">DSM 25653</strain>
    </source>
</reference>
<evidence type="ECO:0000256" key="1">
    <source>
        <dbReference type="SAM" id="MobiDB-lite"/>
    </source>
</evidence>
<keyword evidence="3" id="KW-1185">Reference proteome</keyword>
<feature type="region of interest" description="Disordered" evidence="1">
    <location>
        <begin position="1"/>
        <end position="115"/>
    </location>
</feature>
<evidence type="ECO:0000313" key="2">
    <source>
        <dbReference type="EMBL" id="MBK1620852.1"/>
    </source>
</evidence>
<feature type="compositionally biased region" description="Polar residues" evidence="1">
    <location>
        <begin position="26"/>
        <end position="35"/>
    </location>
</feature>
<dbReference type="EMBL" id="NRRY01000050">
    <property type="protein sequence ID" value="MBK1620852.1"/>
    <property type="molecule type" value="Genomic_DNA"/>
</dbReference>
<comment type="caution">
    <text evidence="2">The sequence shown here is derived from an EMBL/GenBank/DDBJ whole genome shotgun (WGS) entry which is preliminary data.</text>
</comment>
<organism evidence="2 3">
    <name type="scientific">Lamprobacter modestohalophilus</name>
    <dbReference type="NCBI Taxonomy" id="1064514"/>
    <lineage>
        <taxon>Bacteria</taxon>
        <taxon>Pseudomonadati</taxon>
        <taxon>Pseudomonadota</taxon>
        <taxon>Gammaproteobacteria</taxon>
        <taxon>Chromatiales</taxon>
        <taxon>Chromatiaceae</taxon>
        <taxon>Lamprobacter</taxon>
    </lineage>
</organism>
<protein>
    <submittedName>
        <fullName evidence="2">Uncharacterized protein</fullName>
    </submittedName>
</protein>
<gene>
    <name evidence="2" type="ORF">CKO42_20965</name>
</gene>
<proteinExistence type="predicted"/>
<dbReference type="Proteomes" id="UP001138768">
    <property type="component" value="Unassembled WGS sequence"/>
</dbReference>
<dbReference type="AlphaFoldDB" id="A0A9X1B6L8"/>
<name>A0A9X1B6L8_9GAMM</name>
<accession>A0A9X1B6L8</accession>
<sequence length="115" mass="12416">MLAWVHGALGGEGAGSGTVPADGNRRSAQQKTMDSASLPLLPFNARQRRKKKGAGLREPASAAHRQALDLEKPVRLPPYRARSAKNRAADSSGCRSRHRAPNARHGFEDRNQLGL</sequence>
<feature type="compositionally biased region" description="Basic and acidic residues" evidence="1">
    <location>
        <begin position="105"/>
        <end position="115"/>
    </location>
</feature>
<evidence type="ECO:0000313" key="3">
    <source>
        <dbReference type="Proteomes" id="UP001138768"/>
    </source>
</evidence>